<reference evidence="2 3" key="1">
    <citation type="journal article" date="2019" name="Genome Biol. Evol.">
        <title>Insights into the evolution of the New World diploid cottons (Gossypium, subgenus Houzingenia) based on genome sequencing.</title>
        <authorList>
            <person name="Grover C.E."/>
            <person name="Arick M.A. 2nd"/>
            <person name="Thrash A."/>
            <person name="Conover J.L."/>
            <person name="Sanders W.S."/>
            <person name="Peterson D.G."/>
            <person name="Frelichowski J.E."/>
            <person name="Scheffler J.A."/>
            <person name="Scheffler B.E."/>
            <person name="Wendel J.F."/>
        </authorList>
    </citation>
    <scope>NUCLEOTIDE SEQUENCE [LARGE SCALE GENOMIC DNA]</scope>
    <source>
        <strain evidence="2">185</strain>
        <tissue evidence="2">Leaf</tissue>
    </source>
</reference>
<gene>
    <name evidence="2" type="ORF">Goari_009245</name>
</gene>
<feature type="transmembrane region" description="Helical" evidence="1">
    <location>
        <begin position="20"/>
        <end position="39"/>
    </location>
</feature>
<dbReference type="EMBL" id="JABFAA010000009">
    <property type="protein sequence ID" value="MBA0691628.1"/>
    <property type="molecule type" value="Genomic_DNA"/>
</dbReference>
<keyword evidence="1" id="KW-0472">Membrane</keyword>
<organism evidence="2 3">
    <name type="scientific">Gossypium aridum</name>
    <name type="common">American cotton</name>
    <name type="synonym">Erioxylum aridum</name>
    <dbReference type="NCBI Taxonomy" id="34290"/>
    <lineage>
        <taxon>Eukaryota</taxon>
        <taxon>Viridiplantae</taxon>
        <taxon>Streptophyta</taxon>
        <taxon>Embryophyta</taxon>
        <taxon>Tracheophyta</taxon>
        <taxon>Spermatophyta</taxon>
        <taxon>Magnoliopsida</taxon>
        <taxon>eudicotyledons</taxon>
        <taxon>Gunneridae</taxon>
        <taxon>Pentapetalae</taxon>
        <taxon>rosids</taxon>
        <taxon>malvids</taxon>
        <taxon>Malvales</taxon>
        <taxon>Malvaceae</taxon>
        <taxon>Malvoideae</taxon>
        <taxon>Gossypium</taxon>
    </lineage>
</organism>
<sequence>MKDSQRTPEMFKRGCATAGMVITFQVLAVVCLWSLMAFLQRHFPSRPDKQILHASAQRTEKMKLVHDLQGKEALVNILLS</sequence>
<dbReference type="AlphaFoldDB" id="A0A7J8XWF1"/>
<dbReference type="Proteomes" id="UP000593577">
    <property type="component" value="Unassembled WGS sequence"/>
</dbReference>
<keyword evidence="1" id="KW-0812">Transmembrane</keyword>
<evidence type="ECO:0000313" key="2">
    <source>
        <dbReference type="EMBL" id="MBA0691628.1"/>
    </source>
</evidence>
<accession>A0A7J8XWF1</accession>
<comment type="caution">
    <text evidence="2">The sequence shown here is derived from an EMBL/GenBank/DDBJ whole genome shotgun (WGS) entry which is preliminary data.</text>
</comment>
<proteinExistence type="predicted"/>
<protein>
    <submittedName>
        <fullName evidence="2">Uncharacterized protein</fullName>
    </submittedName>
</protein>
<evidence type="ECO:0000313" key="3">
    <source>
        <dbReference type="Proteomes" id="UP000593577"/>
    </source>
</evidence>
<keyword evidence="1" id="KW-1133">Transmembrane helix</keyword>
<evidence type="ECO:0000256" key="1">
    <source>
        <dbReference type="SAM" id="Phobius"/>
    </source>
</evidence>
<keyword evidence="3" id="KW-1185">Reference proteome</keyword>
<name>A0A7J8XWF1_GOSAI</name>